<protein>
    <submittedName>
        <fullName evidence="1">Uncharacterized protein</fullName>
    </submittedName>
</protein>
<dbReference type="EMBL" id="JAEDAK010000019">
    <property type="protein sequence ID" value="MBH9579240.1"/>
    <property type="molecule type" value="Genomic_DNA"/>
</dbReference>
<keyword evidence="2" id="KW-1185">Reference proteome</keyword>
<comment type="caution">
    <text evidence="1">The sequence shown here is derived from an EMBL/GenBank/DDBJ whole genome shotgun (WGS) entry which is preliminary data.</text>
</comment>
<organism evidence="1 2">
    <name type="scientific">Inhella proteolytica</name>
    <dbReference type="NCBI Taxonomy" id="2795029"/>
    <lineage>
        <taxon>Bacteria</taxon>
        <taxon>Pseudomonadati</taxon>
        <taxon>Pseudomonadota</taxon>
        <taxon>Betaproteobacteria</taxon>
        <taxon>Burkholderiales</taxon>
        <taxon>Sphaerotilaceae</taxon>
        <taxon>Inhella</taxon>
    </lineage>
</organism>
<gene>
    <name evidence="1" type="ORF">I7X39_20285</name>
</gene>
<dbReference type="AlphaFoldDB" id="A0A931JAW2"/>
<reference evidence="1" key="1">
    <citation type="submission" date="2020-12" db="EMBL/GenBank/DDBJ databases">
        <title>The genome sequence of Inhella sp. 1Y17.</title>
        <authorList>
            <person name="Liu Y."/>
        </authorList>
    </citation>
    <scope>NUCLEOTIDE SEQUENCE</scope>
    <source>
        <strain evidence="1">1Y17</strain>
    </source>
</reference>
<dbReference type="Proteomes" id="UP000613266">
    <property type="component" value="Unassembled WGS sequence"/>
</dbReference>
<evidence type="ECO:0000313" key="1">
    <source>
        <dbReference type="EMBL" id="MBH9579240.1"/>
    </source>
</evidence>
<sequence length="239" mass="26439">MFSKFFKRPSAVQAIQQAPDEIEFVEQLAGSGLDALRMELAPRLMRFDGIENAYLPKLQYRCEDKPRSCLLLVERAPLAAQRKEEIAAACAGIIPMDICFSLDLPNDLVSKVTALCRPLLLPELALFECPLVVKPGPQSSMPAEWSMGVSFWFVAAASYEDALVHAVASARAAGFEFVDVYQGQVLQIDHTKWWDEIVMKQWREYSEHLPTQQQIDVAVATGGAFQGPTVGPIALGSPR</sequence>
<evidence type="ECO:0000313" key="2">
    <source>
        <dbReference type="Proteomes" id="UP000613266"/>
    </source>
</evidence>
<accession>A0A931JAW2</accession>
<proteinExistence type="predicted"/>
<name>A0A931JAW2_9BURK</name>